<keyword evidence="5" id="KW-0732">Signal</keyword>
<feature type="signal peptide" evidence="5">
    <location>
        <begin position="1"/>
        <end position="20"/>
    </location>
</feature>
<comment type="subunit">
    <text evidence="2">Homodimer; disulfide-linked.</text>
</comment>
<dbReference type="GO" id="GO:0005179">
    <property type="term" value="F:hormone activity"/>
    <property type="evidence" value="ECO:0007669"/>
    <property type="project" value="UniProtKB-KW"/>
</dbReference>
<keyword evidence="7" id="KW-1185">Reference proteome</keyword>
<organism evidence="6 7">
    <name type="scientific">Amphimedon queenslandica</name>
    <name type="common">Sponge</name>
    <dbReference type="NCBI Taxonomy" id="400682"/>
    <lineage>
        <taxon>Eukaryota</taxon>
        <taxon>Metazoa</taxon>
        <taxon>Porifera</taxon>
        <taxon>Demospongiae</taxon>
        <taxon>Heteroscleromorpha</taxon>
        <taxon>Haplosclerida</taxon>
        <taxon>Niphatidae</taxon>
        <taxon>Amphimedon</taxon>
    </lineage>
</organism>
<dbReference type="GO" id="GO:0005615">
    <property type="term" value="C:extracellular space"/>
    <property type="evidence" value="ECO:0007669"/>
    <property type="project" value="TreeGrafter"/>
</dbReference>
<evidence type="ECO:0000313" key="6">
    <source>
        <dbReference type="EnsemblMetazoa" id="XP_019856292.1"/>
    </source>
</evidence>
<dbReference type="PANTHER" id="PTHR11245">
    <property type="entry name" value="STANNIOCALCIN"/>
    <property type="match status" value="1"/>
</dbReference>
<dbReference type="InterPro" id="IPR004978">
    <property type="entry name" value="Stanniocalcin"/>
</dbReference>
<dbReference type="GO" id="GO:0006874">
    <property type="term" value="P:intracellular calcium ion homeostasis"/>
    <property type="evidence" value="ECO:0007669"/>
    <property type="project" value="TreeGrafter"/>
</dbReference>
<evidence type="ECO:0000256" key="1">
    <source>
        <dbReference type="ARBA" id="ARBA00008693"/>
    </source>
</evidence>
<accession>A0AAN0JHP7</accession>
<dbReference type="Proteomes" id="UP000007879">
    <property type="component" value="Unassembled WGS sequence"/>
</dbReference>
<proteinExistence type="inferred from homology"/>
<comment type="similarity">
    <text evidence="1">Belongs to the stanniocalcin family.</text>
</comment>
<dbReference type="AlphaFoldDB" id="A0AAN0JHP7"/>
<dbReference type="KEGG" id="aqu:109584838"/>
<evidence type="ECO:0000256" key="4">
    <source>
        <dbReference type="ARBA" id="ARBA00023157"/>
    </source>
</evidence>
<dbReference type="EnsemblMetazoa" id="XM_020000733.1">
    <property type="protein sequence ID" value="XP_019856292.1"/>
    <property type="gene ID" value="LOC109584838"/>
</dbReference>
<keyword evidence="3" id="KW-0372">Hormone</keyword>
<reference evidence="6" key="2">
    <citation type="submission" date="2024-06" db="UniProtKB">
        <authorList>
            <consortium name="EnsemblMetazoa"/>
        </authorList>
    </citation>
    <scope>IDENTIFICATION</scope>
</reference>
<sequence length="163" mass="18060">MASLAMLFLFSLYSISTCTATDSCQEMAASGNCAFYSECVEKRVPCGPNGYALGYGGKYCIKFGENIDCFPANGQQWINKVRICLETALVNSTVYRNNATCEDIKDYAFKTHPQCYLDAGFCSVILDSPTNLYCLYKVFDVKDFFSKLAINQVYQTLKSCASG</sequence>
<keyword evidence="4" id="KW-1015">Disulfide bond</keyword>
<feature type="chain" id="PRO_5043028441" evidence="5">
    <location>
        <begin position="21"/>
        <end position="163"/>
    </location>
</feature>
<dbReference type="GeneID" id="109584838"/>
<dbReference type="PANTHER" id="PTHR11245:SF6">
    <property type="entry name" value="DUF19 DOMAIN-CONTAINING PROTEIN"/>
    <property type="match status" value="1"/>
</dbReference>
<reference evidence="7" key="1">
    <citation type="journal article" date="2010" name="Nature">
        <title>The Amphimedon queenslandica genome and the evolution of animal complexity.</title>
        <authorList>
            <person name="Srivastava M."/>
            <person name="Simakov O."/>
            <person name="Chapman J."/>
            <person name="Fahey B."/>
            <person name="Gauthier M.E."/>
            <person name="Mitros T."/>
            <person name="Richards G.S."/>
            <person name="Conaco C."/>
            <person name="Dacre M."/>
            <person name="Hellsten U."/>
            <person name="Larroux C."/>
            <person name="Putnam N.H."/>
            <person name="Stanke M."/>
            <person name="Adamska M."/>
            <person name="Darling A."/>
            <person name="Degnan S.M."/>
            <person name="Oakley T.H."/>
            <person name="Plachetzki D.C."/>
            <person name="Zhai Y."/>
            <person name="Adamski M."/>
            <person name="Calcino A."/>
            <person name="Cummins S.F."/>
            <person name="Goodstein D.M."/>
            <person name="Harris C."/>
            <person name="Jackson D.J."/>
            <person name="Leys S.P."/>
            <person name="Shu S."/>
            <person name="Woodcroft B.J."/>
            <person name="Vervoort M."/>
            <person name="Kosik K.S."/>
            <person name="Manning G."/>
            <person name="Degnan B.M."/>
            <person name="Rokhsar D.S."/>
        </authorList>
    </citation>
    <scope>NUCLEOTIDE SEQUENCE [LARGE SCALE GENOMIC DNA]</scope>
</reference>
<evidence type="ECO:0000256" key="2">
    <source>
        <dbReference type="ARBA" id="ARBA00011748"/>
    </source>
</evidence>
<evidence type="ECO:0000256" key="3">
    <source>
        <dbReference type="ARBA" id="ARBA00022702"/>
    </source>
</evidence>
<evidence type="ECO:0000313" key="7">
    <source>
        <dbReference type="Proteomes" id="UP000007879"/>
    </source>
</evidence>
<dbReference type="RefSeq" id="XP_019856292.1">
    <property type="nucleotide sequence ID" value="XM_020000733.1"/>
</dbReference>
<name>A0AAN0JHP7_AMPQE</name>
<protein>
    <submittedName>
        <fullName evidence="6">Uncharacterized protein</fullName>
    </submittedName>
</protein>
<evidence type="ECO:0000256" key="5">
    <source>
        <dbReference type="SAM" id="SignalP"/>
    </source>
</evidence>